<protein>
    <submittedName>
        <fullName evidence="2">Uncharacterized protein</fullName>
    </submittedName>
</protein>
<name>A0AA37HJ38_9HYPH</name>
<dbReference type="EMBL" id="BPQJ01000113">
    <property type="protein sequence ID" value="GJD67032.1"/>
    <property type="molecule type" value="Genomic_DNA"/>
</dbReference>
<proteinExistence type="predicted"/>
<feature type="compositionally biased region" description="Acidic residues" evidence="1">
    <location>
        <begin position="102"/>
        <end position="119"/>
    </location>
</feature>
<dbReference type="AlphaFoldDB" id="A0AA37HJ38"/>
<evidence type="ECO:0000256" key="1">
    <source>
        <dbReference type="SAM" id="MobiDB-lite"/>
    </source>
</evidence>
<gene>
    <name evidence="2" type="ORF">MPEAHAMD_7231</name>
</gene>
<evidence type="ECO:0000313" key="3">
    <source>
        <dbReference type="Proteomes" id="UP001055286"/>
    </source>
</evidence>
<comment type="caution">
    <text evidence="2">The sequence shown here is derived from an EMBL/GenBank/DDBJ whole genome shotgun (WGS) entry which is preliminary data.</text>
</comment>
<accession>A0AA37HJ38</accession>
<reference evidence="2" key="1">
    <citation type="journal article" date="2016" name="Front. Microbiol.">
        <title>Genome Sequence of the Piezophilic, Mesophilic Sulfate-Reducing Bacterium Desulfovibrio indicus J2T.</title>
        <authorList>
            <person name="Cao J."/>
            <person name="Maignien L."/>
            <person name="Shao Z."/>
            <person name="Alain K."/>
            <person name="Jebbar M."/>
        </authorList>
    </citation>
    <scope>NUCLEOTIDE SEQUENCE</scope>
    <source>
        <strain evidence="2">JCM 32048</strain>
    </source>
</reference>
<sequence length="119" mass="13826">MTTVTPERLRLAAHMLWEGIYEAEFRGKERGRFLLTRAQLKKVLNVERLHGTTIQSFQDAALELGLIIIDLDDVFPCIETRMARRYRRPPTALLNRHLAETFPDDTADDEDDPNEDDEE</sequence>
<feature type="region of interest" description="Disordered" evidence="1">
    <location>
        <begin position="97"/>
        <end position="119"/>
    </location>
</feature>
<dbReference type="RefSeq" id="WP_238193893.1">
    <property type="nucleotide sequence ID" value="NZ_BPQJ01000113.1"/>
</dbReference>
<keyword evidence="3" id="KW-1185">Reference proteome</keyword>
<organism evidence="2 3">
    <name type="scientific">Methylobacterium frigidaeris</name>
    <dbReference type="NCBI Taxonomy" id="2038277"/>
    <lineage>
        <taxon>Bacteria</taxon>
        <taxon>Pseudomonadati</taxon>
        <taxon>Pseudomonadota</taxon>
        <taxon>Alphaproteobacteria</taxon>
        <taxon>Hyphomicrobiales</taxon>
        <taxon>Methylobacteriaceae</taxon>
        <taxon>Methylobacterium</taxon>
    </lineage>
</organism>
<evidence type="ECO:0000313" key="2">
    <source>
        <dbReference type="EMBL" id="GJD67032.1"/>
    </source>
</evidence>
<dbReference type="Proteomes" id="UP001055286">
    <property type="component" value="Unassembled WGS sequence"/>
</dbReference>
<reference evidence="2" key="2">
    <citation type="submission" date="2021-08" db="EMBL/GenBank/DDBJ databases">
        <authorList>
            <person name="Tani A."/>
            <person name="Ola A."/>
            <person name="Ogura Y."/>
            <person name="Katsura K."/>
            <person name="Hayashi T."/>
        </authorList>
    </citation>
    <scope>NUCLEOTIDE SEQUENCE</scope>
    <source>
        <strain evidence="2">JCM 32048</strain>
    </source>
</reference>